<dbReference type="InterPro" id="IPR052940">
    <property type="entry name" value="Carb_Esterase_6"/>
</dbReference>
<organism evidence="3 4">
    <name type="scientific">Scandinavium hiltneri</name>
    <dbReference type="NCBI Taxonomy" id="2926519"/>
    <lineage>
        <taxon>Bacteria</taxon>
        <taxon>Pseudomonadati</taxon>
        <taxon>Pseudomonadota</taxon>
        <taxon>Gammaproteobacteria</taxon>
        <taxon>Enterobacterales</taxon>
        <taxon>Enterobacteriaceae</taxon>
        <taxon>Scandinavium</taxon>
    </lineage>
</organism>
<dbReference type="Pfam" id="PF03629">
    <property type="entry name" value="SASA"/>
    <property type="match status" value="1"/>
</dbReference>
<dbReference type="PANTHER" id="PTHR31988">
    <property type="entry name" value="ESTERASE, PUTATIVE (DUF303)-RELATED"/>
    <property type="match status" value="1"/>
</dbReference>
<feature type="domain" description="Sialate O-acetylesterase" evidence="2">
    <location>
        <begin position="33"/>
        <end position="249"/>
    </location>
</feature>
<sequence>MKIRYAFALAVASAFFVSGCDRSDSVKAESPLPVYLLLGQSNMVGMRSVAAELPEDLKRPNENAIIFKDGKWVQVSPSSFEVKGFGPEVSFAHEVAKKEKIGIIKVSAGDTKLAEEWNSEPKGVLYKKTLAEISAAKKTRNISIKGVMWMQGESDGGNSNYAEAYKSNLEKFISNIKKETGNTNLKFSVCRVTSPESMFKYTPVVRHAQENVKSEGYKWFDCDGLSKGPDNLHYDTKGIVKLGELFSQSLN</sequence>
<protein>
    <submittedName>
        <fullName evidence="3">Sialate O-acetylesterase</fullName>
    </submittedName>
</protein>
<dbReference type="PANTHER" id="PTHR31988:SF19">
    <property type="entry name" value="9-O-ACETYL-N-ACETYLNEURAMINIC ACID DEACETYLASE-RELATED"/>
    <property type="match status" value="1"/>
</dbReference>
<comment type="caution">
    <text evidence="3">The sequence shown here is derived from an EMBL/GenBank/DDBJ whole genome shotgun (WGS) entry which is preliminary data.</text>
</comment>
<evidence type="ECO:0000313" key="3">
    <source>
        <dbReference type="EMBL" id="MCS2161639.1"/>
    </source>
</evidence>
<dbReference type="Gene3D" id="3.40.50.1110">
    <property type="entry name" value="SGNH hydrolase"/>
    <property type="match status" value="1"/>
</dbReference>
<dbReference type="InterPro" id="IPR005181">
    <property type="entry name" value="SASA"/>
</dbReference>
<dbReference type="PROSITE" id="PS51257">
    <property type="entry name" value="PROKAR_LIPOPROTEIN"/>
    <property type="match status" value="1"/>
</dbReference>
<dbReference type="InterPro" id="IPR036514">
    <property type="entry name" value="SGNH_hydro_sf"/>
</dbReference>
<evidence type="ECO:0000313" key="4">
    <source>
        <dbReference type="Proteomes" id="UP001205357"/>
    </source>
</evidence>
<gene>
    <name evidence="3" type="ORF">MUU47_11020</name>
</gene>
<evidence type="ECO:0000256" key="1">
    <source>
        <dbReference type="ARBA" id="ARBA00022801"/>
    </source>
</evidence>
<keyword evidence="1" id="KW-0378">Hydrolase</keyword>
<dbReference type="RefSeq" id="WP_258988245.1">
    <property type="nucleotide sequence ID" value="NZ_JALIGE010000073.1"/>
</dbReference>
<reference evidence="3 4" key="1">
    <citation type="submission" date="2022-04" db="EMBL/GenBank/DDBJ databases">
        <title>Proposal of a three novel species of Scandinavium, Scandinavium hiltneri, Scandinavium manionii, Scandinavium tedordense.</title>
        <authorList>
            <person name="Maddock D.W."/>
            <person name="Brady C.L."/>
            <person name="Denman S."/>
            <person name="Arnold D."/>
        </authorList>
    </citation>
    <scope>NUCLEOTIDE SEQUENCE [LARGE SCALE GENOMIC DNA]</scope>
    <source>
        <strain evidence="3 4">H11S7</strain>
    </source>
</reference>
<evidence type="ECO:0000259" key="2">
    <source>
        <dbReference type="Pfam" id="PF03629"/>
    </source>
</evidence>
<proteinExistence type="predicted"/>
<keyword evidence="4" id="KW-1185">Reference proteome</keyword>
<accession>A0ABT2E187</accession>
<dbReference type="EMBL" id="JALIGE010000073">
    <property type="protein sequence ID" value="MCS2161639.1"/>
    <property type="molecule type" value="Genomic_DNA"/>
</dbReference>
<name>A0ABT2E187_9ENTR</name>
<dbReference type="SUPFAM" id="SSF52266">
    <property type="entry name" value="SGNH hydrolase"/>
    <property type="match status" value="1"/>
</dbReference>
<dbReference type="Proteomes" id="UP001205357">
    <property type="component" value="Unassembled WGS sequence"/>
</dbReference>